<dbReference type="KEGG" id="tum:CBW65_19845"/>
<gene>
    <name evidence="9" type="ORF">CBW65_19845</name>
</gene>
<dbReference type="Pfam" id="PF02128">
    <property type="entry name" value="Peptidase_M36"/>
    <property type="match status" value="1"/>
</dbReference>
<evidence type="ECO:0000256" key="7">
    <source>
        <dbReference type="SAM" id="SignalP"/>
    </source>
</evidence>
<keyword evidence="2" id="KW-0479">Metal-binding</keyword>
<dbReference type="Gene3D" id="1.10.390.10">
    <property type="entry name" value="Neutral Protease Domain 2"/>
    <property type="match status" value="1"/>
</dbReference>
<keyword evidence="10" id="KW-1185">Reference proteome</keyword>
<keyword evidence="1" id="KW-0645">Protease</keyword>
<feature type="signal peptide" evidence="7">
    <location>
        <begin position="1"/>
        <end position="26"/>
    </location>
</feature>
<evidence type="ECO:0000256" key="4">
    <source>
        <dbReference type="ARBA" id="ARBA00022801"/>
    </source>
</evidence>
<dbReference type="InterPro" id="IPR001842">
    <property type="entry name" value="Peptidase_M36"/>
</dbReference>
<evidence type="ECO:0000256" key="1">
    <source>
        <dbReference type="ARBA" id="ARBA00022670"/>
    </source>
</evidence>
<keyword evidence="3 7" id="KW-0732">Signal</keyword>
<organism evidence="9 10">
    <name type="scientific">Tumebacillus avium</name>
    <dbReference type="NCBI Taxonomy" id="1903704"/>
    <lineage>
        <taxon>Bacteria</taxon>
        <taxon>Bacillati</taxon>
        <taxon>Bacillota</taxon>
        <taxon>Bacilli</taxon>
        <taxon>Bacillales</taxon>
        <taxon>Alicyclobacillaceae</taxon>
        <taxon>Tumebacillus</taxon>
    </lineage>
</organism>
<dbReference type="InterPro" id="IPR050728">
    <property type="entry name" value="Zinc_Metalloprotease_M4"/>
</dbReference>
<dbReference type="InterPro" id="IPR011096">
    <property type="entry name" value="FTP_domain"/>
</dbReference>
<evidence type="ECO:0000256" key="2">
    <source>
        <dbReference type="ARBA" id="ARBA00022723"/>
    </source>
</evidence>
<evidence type="ECO:0000256" key="6">
    <source>
        <dbReference type="ARBA" id="ARBA00023049"/>
    </source>
</evidence>
<dbReference type="PANTHER" id="PTHR33794:SF1">
    <property type="entry name" value="BACILLOLYSIN"/>
    <property type="match status" value="1"/>
</dbReference>
<dbReference type="GO" id="GO:0005615">
    <property type="term" value="C:extracellular space"/>
    <property type="evidence" value="ECO:0007669"/>
    <property type="project" value="InterPro"/>
</dbReference>
<dbReference type="EMBL" id="CP021434">
    <property type="protein sequence ID" value="ARU62982.1"/>
    <property type="molecule type" value="Genomic_DNA"/>
</dbReference>
<dbReference type="SUPFAM" id="SSF55486">
    <property type="entry name" value="Metalloproteases ('zincins'), catalytic domain"/>
    <property type="match status" value="1"/>
</dbReference>
<dbReference type="GO" id="GO:0004222">
    <property type="term" value="F:metalloendopeptidase activity"/>
    <property type="evidence" value="ECO:0007669"/>
    <property type="project" value="InterPro"/>
</dbReference>
<evidence type="ECO:0000259" key="8">
    <source>
        <dbReference type="Pfam" id="PF07504"/>
    </source>
</evidence>
<dbReference type="Proteomes" id="UP000195437">
    <property type="component" value="Chromosome"/>
</dbReference>
<dbReference type="AlphaFoldDB" id="A0A1Y0IQS3"/>
<accession>A0A1Y0IQS3</accession>
<dbReference type="Pfam" id="PF07504">
    <property type="entry name" value="FTP"/>
    <property type="match status" value="1"/>
</dbReference>
<dbReference type="RefSeq" id="WP_332457824.1">
    <property type="nucleotide sequence ID" value="NZ_CP021434.1"/>
</dbReference>
<dbReference type="PANTHER" id="PTHR33794">
    <property type="entry name" value="BACILLOLYSIN"/>
    <property type="match status" value="1"/>
</dbReference>
<dbReference type="InterPro" id="IPR027268">
    <property type="entry name" value="Peptidase_M4/M1_CTD_sf"/>
</dbReference>
<keyword evidence="5" id="KW-0862">Zinc</keyword>
<keyword evidence="6" id="KW-0482">Metalloprotease</keyword>
<dbReference type="GO" id="GO:0006508">
    <property type="term" value="P:proteolysis"/>
    <property type="evidence" value="ECO:0007669"/>
    <property type="project" value="UniProtKB-KW"/>
</dbReference>
<protein>
    <submittedName>
        <fullName evidence="9">Peptidase M36</fullName>
    </submittedName>
</protein>
<reference evidence="10" key="1">
    <citation type="submission" date="2017-05" db="EMBL/GenBank/DDBJ databases">
        <authorList>
            <person name="Sung H."/>
        </authorList>
    </citation>
    <scope>NUCLEOTIDE SEQUENCE [LARGE SCALE GENOMIC DNA]</scope>
    <source>
        <strain evidence="10">AR23208</strain>
    </source>
</reference>
<dbReference type="GO" id="GO:0008270">
    <property type="term" value="F:zinc ion binding"/>
    <property type="evidence" value="ECO:0007669"/>
    <property type="project" value="InterPro"/>
</dbReference>
<evidence type="ECO:0000313" key="10">
    <source>
        <dbReference type="Proteomes" id="UP000195437"/>
    </source>
</evidence>
<evidence type="ECO:0000313" key="9">
    <source>
        <dbReference type="EMBL" id="ARU62982.1"/>
    </source>
</evidence>
<feature type="domain" description="FTP" evidence="8">
    <location>
        <begin position="63"/>
        <end position="107"/>
    </location>
</feature>
<evidence type="ECO:0000256" key="5">
    <source>
        <dbReference type="ARBA" id="ARBA00022833"/>
    </source>
</evidence>
<keyword evidence="4" id="KW-0378">Hydrolase</keyword>
<proteinExistence type="predicted"/>
<evidence type="ECO:0000256" key="3">
    <source>
        <dbReference type="ARBA" id="ARBA00022729"/>
    </source>
</evidence>
<feature type="chain" id="PRO_5012847093" evidence="7">
    <location>
        <begin position="27"/>
        <end position="503"/>
    </location>
</feature>
<sequence length="503" mass="54089">MKNRKTFVTAVATAMMLTMLAPQALAETAQGAPVAAKVDTKVSADNYLKQNAGQYGFKSDLSDLKHVSTINTEFGSYVRYQQQVDGADVFYHQVTVTLDTQGNPILIVSDYVPNLTGAKGKTKLNENDAEGKALGHNKIKNTKELVSRVFGYYVEGNGAAVPAYKVTAVDADTLSTWETFVGAEDGKILKNKDLNQKVDGTGKVFLPNPLETAGTKTGFLDNNDADSTALTGQLKTVTLRGLDGSGNLTGQYVKAVQKKYATYSATNTFNYTRSSNHFENVMVYYHIDELQRYIQTLGFTNVNNRQITVNVNGTTADNSFYSPSTKQLTFGTGGVDDAEDAGIIAHEYGHSIQDNQVPGFGNTLEGGAMGEGFGDYLGAIWEDKLAPTSFGNACIGEWDAVSYDSGNPPCLRRLDTNKVMPGDWYGEVHADGEIWSQGEYDLALQLGVDKATKLILQSHFSLTPSSGFNAGAKAIKTADQLLNGGANATAITNIWAARGISAN</sequence>
<name>A0A1Y0IQS3_9BACL</name>